<dbReference type="AlphaFoldDB" id="A0A2W5NTB7"/>
<evidence type="ECO:0000259" key="8">
    <source>
        <dbReference type="PROSITE" id="PS51384"/>
    </source>
</evidence>
<dbReference type="GO" id="GO:0046872">
    <property type="term" value="F:metal ion binding"/>
    <property type="evidence" value="ECO:0007669"/>
    <property type="project" value="UniProtKB-KW"/>
</dbReference>
<dbReference type="InterPro" id="IPR001433">
    <property type="entry name" value="OxRdtase_FAD/NAD-bd"/>
</dbReference>
<dbReference type="InterPro" id="IPR001041">
    <property type="entry name" value="2Fe-2S_ferredoxin-type"/>
</dbReference>
<dbReference type="Gene3D" id="3.40.50.80">
    <property type="entry name" value="Nucleotide-binding domain of ferredoxin-NADP reductase (FNR) module"/>
    <property type="match status" value="1"/>
</dbReference>
<dbReference type="InterPro" id="IPR017927">
    <property type="entry name" value="FAD-bd_FR_type"/>
</dbReference>
<dbReference type="Gene3D" id="3.10.20.30">
    <property type="match status" value="1"/>
</dbReference>
<dbReference type="PRINTS" id="PR00409">
    <property type="entry name" value="PHDIOXRDTASE"/>
</dbReference>
<evidence type="ECO:0000256" key="6">
    <source>
        <dbReference type="ARBA" id="ARBA00023014"/>
    </source>
</evidence>
<evidence type="ECO:0000256" key="5">
    <source>
        <dbReference type="ARBA" id="ARBA00023004"/>
    </source>
</evidence>
<dbReference type="SUPFAM" id="SSF54292">
    <property type="entry name" value="2Fe-2S ferredoxin-like"/>
    <property type="match status" value="1"/>
</dbReference>
<evidence type="ECO:0000256" key="4">
    <source>
        <dbReference type="ARBA" id="ARBA00023002"/>
    </source>
</evidence>
<dbReference type="InterPro" id="IPR006058">
    <property type="entry name" value="2Fe2S_fd_BS"/>
</dbReference>
<evidence type="ECO:0000313" key="10">
    <source>
        <dbReference type="Proteomes" id="UP000249082"/>
    </source>
</evidence>
<evidence type="ECO:0000256" key="2">
    <source>
        <dbReference type="ARBA" id="ARBA00022714"/>
    </source>
</evidence>
<dbReference type="SUPFAM" id="SSF52343">
    <property type="entry name" value="Ferredoxin reductase-like, C-terminal NADP-linked domain"/>
    <property type="match status" value="1"/>
</dbReference>
<dbReference type="InterPro" id="IPR012675">
    <property type="entry name" value="Beta-grasp_dom_sf"/>
</dbReference>
<dbReference type="InterPro" id="IPR039261">
    <property type="entry name" value="FNR_nucleotide-bd"/>
</dbReference>
<dbReference type="PANTHER" id="PTHR47354">
    <property type="entry name" value="NADH OXIDOREDUCTASE HCR"/>
    <property type="match status" value="1"/>
</dbReference>
<sequence>MKGQLIDVAVAGIRQLTPRIREYVLAAVDGAPLPRPAPGAHVELHTVSPLSGPVVRHYSLVGGAGLEDDAPDRYRIAVQREDRQRGSAHIHDTFAVGTRLKVSRPRNNFPLDLRDSRSLLIAGGIGITPIYSMLRSLVRRKRPFELIYTGRAAEQMAYADDVARLAGASGRLHFSGETAARHLDIRELLLRQSDDTTVYVCGPAAMIDAVHAAAGDLGWQEGRVRSERFTAGPSPDDVPFEVELRRSGRTLGVGRDTSILDALTVAGIEALADCRRGECGLCPLPVLEGGERIDHRDSYLSEEERAAGDTLCICVSRLRGGTLVLDA</sequence>
<dbReference type="CDD" id="cd06185">
    <property type="entry name" value="PDR_like"/>
    <property type="match status" value="1"/>
</dbReference>
<dbReference type="InterPro" id="IPR017938">
    <property type="entry name" value="Riboflavin_synthase-like_b-brl"/>
</dbReference>
<evidence type="ECO:0000259" key="7">
    <source>
        <dbReference type="PROSITE" id="PS51085"/>
    </source>
</evidence>
<dbReference type="EMBL" id="QFPX01000003">
    <property type="protein sequence ID" value="PZQ56686.1"/>
    <property type="molecule type" value="Genomic_DNA"/>
</dbReference>
<dbReference type="GO" id="GO:0016491">
    <property type="term" value="F:oxidoreductase activity"/>
    <property type="evidence" value="ECO:0007669"/>
    <property type="project" value="UniProtKB-KW"/>
</dbReference>
<reference evidence="9 10" key="1">
    <citation type="submission" date="2017-08" db="EMBL/GenBank/DDBJ databases">
        <title>Infants hospitalized years apart are colonized by the same room-sourced microbial strains.</title>
        <authorList>
            <person name="Brooks B."/>
            <person name="Olm M.R."/>
            <person name="Firek B.A."/>
            <person name="Baker R."/>
            <person name="Thomas B.C."/>
            <person name="Morowitz M.J."/>
            <person name="Banfield J.F."/>
        </authorList>
    </citation>
    <scope>NUCLEOTIDE SEQUENCE [LARGE SCALE GENOMIC DNA]</scope>
    <source>
        <strain evidence="9">S2_005_002_R2_33</strain>
    </source>
</reference>
<name>A0A2W5NTB7_9SPHN</name>
<gene>
    <name evidence="9" type="ORF">DI555_04920</name>
</gene>
<dbReference type="Proteomes" id="UP000249082">
    <property type="component" value="Unassembled WGS sequence"/>
</dbReference>
<evidence type="ECO:0000256" key="1">
    <source>
        <dbReference type="ARBA" id="ARBA00022630"/>
    </source>
</evidence>
<evidence type="ECO:0000256" key="3">
    <source>
        <dbReference type="ARBA" id="ARBA00022723"/>
    </source>
</evidence>
<keyword evidence="4" id="KW-0560">Oxidoreductase</keyword>
<organism evidence="9 10">
    <name type="scientific">Novosphingobium pentaromativorans</name>
    <dbReference type="NCBI Taxonomy" id="205844"/>
    <lineage>
        <taxon>Bacteria</taxon>
        <taxon>Pseudomonadati</taxon>
        <taxon>Pseudomonadota</taxon>
        <taxon>Alphaproteobacteria</taxon>
        <taxon>Sphingomonadales</taxon>
        <taxon>Sphingomonadaceae</taxon>
        <taxon>Novosphingobium</taxon>
    </lineage>
</organism>
<dbReference type="InterPro" id="IPR036010">
    <property type="entry name" value="2Fe-2S_ferredoxin-like_sf"/>
</dbReference>
<feature type="domain" description="2Fe-2S ferredoxin-type" evidence="7">
    <location>
        <begin position="240"/>
        <end position="327"/>
    </location>
</feature>
<dbReference type="PANTHER" id="PTHR47354:SF1">
    <property type="entry name" value="CARNITINE MONOOXYGENASE REDUCTASE SUBUNIT"/>
    <property type="match status" value="1"/>
</dbReference>
<evidence type="ECO:0000313" key="9">
    <source>
        <dbReference type="EMBL" id="PZQ56686.1"/>
    </source>
</evidence>
<dbReference type="Gene3D" id="2.40.30.10">
    <property type="entry name" value="Translation factors"/>
    <property type="match status" value="1"/>
</dbReference>
<accession>A0A2W5NTB7</accession>
<dbReference type="CDD" id="cd00207">
    <property type="entry name" value="fer2"/>
    <property type="match status" value="1"/>
</dbReference>
<feature type="domain" description="FAD-binding FR-type" evidence="8">
    <location>
        <begin position="3"/>
        <end position="112"/>
    </location>
</feature>
<keyword evidence="2" id="KW-0001">2Fe-2S</keyword>
<proteinExistence type="predicted"/>
<dbReference type="PROSITE" id="PS00197">
    <property type="entry name" value="2FE2S_FER_1"/>
    <property type="match status" value="1"/>
</dbReference>
<keyword evidence="3" id="KW-0479">Metal-binding</keyword>
<dbReference type="PROSITE" id="PS51384">
    <property type="entry name" value="FAD_FR"/>
    <property type="match status" value="1"/>
</dbReference>
<dbReference type="Pfam" id="PF00111">
    <property type="entry name" value="Fer2"/>
    <property type="match status" value="1"/>
</dbReference>
<keyword evidence="6" id="KW-0411">Iron-sulfur</keyword>
<keyword evidence="5" id="KW-0408">Iron</keyword>
<comment type="caution">
    <text evidence="9">The sequence shown here is derived from an EMBL/GenBank/DDBJ whole genome shotgun (WGS) entry which is preliminary data.</text>
</comment>
<dbReference type="GO" id="GO:0051537">
    <property type="term" value="F:2 iron, 2 sulfur cluster binding"/>
    <property type="evidence" value="ECO:0007669"/>
    <property type="project" value="UniProtKB-KW"/>
</dbReference>
<dbReference type="PROSITE" id="PS51085">
    <property type="entry name" value="2FE2S_FER_2"/>
    <property type="match status" value="1"/>
</dbReference>
<keyword evidence="1" id="KW-0285">Flavoprotein</keyword>
<dbReference type="SUPFAM" id="SSF63380">
    <property type="entry name" value="Riboflavin synthase domain-like"/>
    <property type="match status" value="1"/>
</dbReference>
<dbReference type="InterPro" id="IPR050415">
    <property type="entry name" value="MRET"/>
</dbReference>
<protein>
    <submittedName>
        <fullName evidence="9">Oxidoreductase</fullName>
    </submittedName>
</protein>
<dbReference type="Pfam" id="PF00175">
    <property type="entry name" value="NAD_binding_1"/>
    <property type="match status" value="1"/>
</dbReference>